<dbReference type="AlphaFoldDB" id="A0A133VL95"/>
<organism evidence="1 2">
    <name type="scientific">candidate division MSBL1 archaeon SCGC-AAA382K21</name>
    <dbReference type="NCBI Taxonomy" id="1698283"/>
    <lineage>
        <taxon>Archaea</taxon>
        <taxon>Methanobacteriati</taxon>
        <taxon>Methanobacteriota</taxon>
        <taxon>candidate division MSBL1</taxon>
    </lineage>
</organism>
<dbReference type="Proteomes" id="UP000070504">
    <property type="component" value="Unassembled WGS sequence"/>
</dbReference>
<dbReference type="InterPro" id="IPR017587">
    <property type="entry name" value="YqeC"/>
</dbReference>
<name>A0A133VL95_9EURY</name>
<dbReference type="PATRIC" id="fig|1698283.3.peg.251"/>
<evidence type="ECO:0008006" key="3">
    <source>
        <dbReference type="Google" id="ProtNLM"/>
    </source>
</evidence>
<sequence length="257" mass="27370">MKLLEALGIESGDMVTFIGAGGKTTAMFRLARESLRKEKVVIVTTTTKILKSEGKKADCLILSSNLNDMKNQVSRAVGTYEIVAIASGVVEGKKLSGLEPGWIDELSEINDLGMIIVEGDGAFHKSLKAPADYEPVIPPSTNTVAHVLGIDVIGKPLNSKNVHRPEIVSSLTGFETGDSITPELAARIISHKEGGLKNVPSGARVVPLINKVENEEDEENATVLSEKILGLSGKVIGKVAIGNVQSENPVIKLIERN</sequence>
<dbReference type="Pfam" id="PF19842">
    <property type="entry name" value="YqeC"/>
    <property type="match status" value="1"/>
</dbReference>
<comment type="caution">
    <text evidence="1">The sequence shown here is derived from an EMBL/GenBank/DDBJ whole genome shotgun (WGS) entry which is preliminary data.</text>
</comment>
<gene>
    <name evidence="1" type="ORF">AKJ54_00515</name>
</gene>
<dbReference type="EMBL" id="LHYH01000008">
    <property type="protein sequence ID" value="KXB07214.1"/>
    <property type="molecule type" value="Genomic_DNA"/>
</dbReference>
<accession>A0A133VL95</accession>
<keyword evidence="2" id="KW-1185">Reference proteome</keyword>
<evidence type="ECO:0000313" key="2">
    <source>
        <dbReference type="Proteomes" id="UP000070504"/>
    </source>
</evidence>
<proteinExistence type="predicted"/>
<evidence type="ECO:0000313" key="1">
    <source>
        <dbReference type="EMBL" id="KXB07214.1"/>
    </source>
</evidence>
<protein>
    <recommendedName>
        <fullName evidence="3">Selenium-dependent hydroxylase accessory protein YqeC</fullName>
    </recommendedName>
</protein>
<dbReference type="NCBIfam" id="TIGR03172">
    <property type="entry name" value="selenium cofactor biosynthesis protein YqeC"/>
    <property type="match status" value="1"/>
</dbReference>
<reference evidence="1 2" key="1">
    <citation type="journal article" date="2016" name="Sci. Rep.">
        <title>Metabolic traits of an uncultured archaeal lineage -MSBL1- from brine pools of the Red Sea.</title>
        <authorList>
            <person name="Mwirichia R."/>
            <person name="Alam I."/>
            <person name="Rashid M."/>
            <person name="Vinu M."/>
            <person name="Ba-Alawi W."/>
            <person name="Anthony Kamau A."/>
            <person name="Kamanda Ngugi D."/>
            <person name="Goker M."/>
            <person name="Klenk H.P."/>
            <person name="Bajic V."/>
            <person name="Stingl U."/>
        </authorList>
    </citation>
    <scope>NUCLEOTIDE SEQUENCE [LARGE SCALE GENOMIC DNA]</scope>
    <source>
        <strain evidence="1">SCGC-AAA382K21</strain>
    </source>
</reference>